<dbReference type="InterPro" id="IPR007138">
    <property type="entry name" value="ABM_dom"/>
</dbReference>
<dbReference type="InterPro" id="IPR050404">
    <property type="entry name" value="Heme-degrading_MO"/>
</dbReference>
<dbReference type="Proteomes" id="UP000306477">
    <property type="component" value="Unassembled WGS sequence"/>
</dbReference>
<keyword evidence="2" id="KW-0503">Monooxygenase</keyword>
<dbReference type="Gene3D" id="3.30.70.100">
    <property type="match status" value="1"/>
</dbReference>
<evidence type="ECO:0000259" key="1">
    <source>
        <dbReference type="PROSITE" id="PS51725"/>
    </source>
</evidence>
<dbReference type="GO" id="GO:0004497">
    <property type="term" value="F:monooxygenase activity"/>
    <property type="evidence" value="ECO:0007669"/>
    <property type="project" value="UniProtKB-KW"/>
</dbReference>
<keyword evidence="2" id="KW-0560">Oxidoreductase</keyword>
<dbReference type="InterPro" id="IPR011008">
    <property type="entry name" value="Dimeric_a/b-barrel"/>
</dbReference>
<dbReference type="OrthoDB" id="2352283at2"/>
<sequence length="168" mass="19371">MNFYFAFGTVDFLEKLVQKHKNENMALFYNNETAILAHETTKKSVFAAPRKYEVLSGSGNFKDSFFTALTYVPVTDEGKPLFEYNIAQKISILKDKRGLVAFRVLRPLKSDTFVIASFWLKESYYLDWTRSSSFEELEQVIEKTNAGINQTVFSGPVYTKTFHSLKEN</sequence>
<feature type="domain" description="ABM" evidence="1">
    <location>
        <begin position="66"/>
        <end position="153"/>
    </location>
</feature>
<evidence type="ECO:0000313" key="2">
    <source>
        <dbReference type="EMBL" id="THE12650.1"/>
    </source>
</evidence>
<keyword evidence="3" id="KW-1185">Reference proteome</keyword>
<dbReference type="PANTHER" id="PTHR34474">
    <property type="entry name" value="SIGNAL TRANSDUCTION PROTEIN TRAP"/>
    <property type="match status" value="1"/>
</dbReference>
<accession>A0A4S3PSF4</accession>
<dbReference type="SUPFAM" id="SSF54909">
    <property type="entry name" value="Dimeric alpha+beta barrel"/>
    <property type="match status" value="1"/>
</dbReference>
<dbReference type="PANTHER" id="PTHR34474:SF2">
    <property type="entry name" value="SIGNAL TRANSDUCTION PROTEIN TRAP"/>
    <property type="match status" value="1"/>
</dbReference>
<organism evidence="2 3">
    <name type="scientific">Bacillus timonensis</name>
    <dbReference type="NCBI Taxonomy" id="1033734"/>
    <lineage>
        <taxon>Bacteria</taxon>
        <taxon>Bacillati</taxon>
        <taxon>Bacillota</taxon>
        <taxon>Bacilli</taxon>
        <taxon>Bacillales</taxon>
        <taxon>Bacillaceae</taxon>
        <taxon>Bacillus</taxon>
    </lineage>
</organism>
<dbReference type="EMBL" id="SLUB01000015">
    <property type="protein sequence ID" value="THE12650.1"/>
    <property type="molecule type" value="Genomic_DNA"/>
</dbReference>
<dbReference type="PROSITE" id="PS51725">
    <property type="entry name" value="ABM"/>
    <property type="match status" value="1"/>
</dbReference>
<dbReference type="AlphaFoldDB" id="A0A4S3PSF4"/>
<name>A0A4S3PSF4_9BACI</name>
<proteinExistence type="predicted"/>
<reference evidence="2 3" key="1">
    <citation type="journal article" date="2019" name="Indoor Air">
        <title>Impacts of indoor surface finishes on bacterial viability.</title>
        <authorList>
            <person name="Hu J."/>
            <person name="Maamar S.B."/>
            <person name="Glawe A.J."/>
            <person name="Gottel N."/>
            <person name="Gilbert J.A."/>
            <person name="Hartmann E.M."/>
        </authorList>
    </citation>
    <scope>NUCLEOTIDE SEQUENCE [LARGE SCALE GENOMIC DNA]</scope>
    <source>
        <strain evidence="2 3">AF060A6</strain>
    </source>
</reference>
<dbReference type="RefSeq" id="WP_136379598.1">
    <property type="nucleotide sequence ID" value="NZ_SLUB01000015.1"/>
</dbReference>
<evidence type="ECO:0000313" key="3">
    <source>
        <dbReference type="Proteomes" id="UP000306477"/>
    </source>
</evidence>
<gene>
    <name evidence="2" type="ORF">E1I69_10675</name>
</gene>
<dbReference type="STRING" id="1033734.GCA_000285535_01372"/>
<protein>
    <submittedName>
        <fullName evidence="2">Antibiotic biosynthesis monooxygenase</fullName>
    </submittedName>
</protein>
<comment type="caution">
    <text evidence="2">The sequence shown here is derived from an EMBL/GenBank/DDBJ whole genome shotgun (WGS) entry which is preliminary data.</text>
</comment>